<dbReference type="OrthoDB" id="387439at2759"/>
<proteinExistence type="predicted"/>
<dbReference type="Proteomes" id="UP000053562">
    <property type="component" value="Unassembled WGS sequence"/>
</dbReference>
<reference evidence="2 3" key="1">
    <citation type="submission" date="2011-08" db="EMBL/GenBank/DDBJ databases">
        <title>The Genome Sequence of Plasmodium vivax India VII.</title>
        <authorList>
            <consortium name="The Broad Institute Genome Sequencing Platform"/>
            <consortium name="The Broad Institute Genome Sequencing Center for Infectious Disease"/>
            <person name="Neafsey D."/>
            <person name="Carlton J."/>
            <person name="Barnwell J."/>
            <person name="Collins W."/>
            <person name="Escalante A."/>
            <person name="Mullikin J."/>
            <person name="Saul A."/>
            <person name="Guigo R."/>
            <person name="Camara F."/>
            <person name="Young S.K."/>
            <person name="Zeng Q."/>
            <person name="Gargeya S."/>
            <person name="Fitzgerald M."/>
            <person name="Haas B."/>
            <person name="Abouelleil A."/>
            <person name="Alvarado L."/>
            <person name="Arachchi H.M."/>
            <person name="Berlin A."/>
            <person name="Brown A."/>
            <person name="Chapman S.B."/>
            <person name="Chen Z."/>
            <person name="Dunbar C."/>
            <person name="Freedman E."/>
            <person name="Gearin G."/>
            <person name="Gellesch M."/>
            <person name="Goldberg J."/>
            <person name="Griggs A."/>
            <person name="Gujja S."/>
            <person name="Heiman D."/>
            <person name="Howarth C."/>
            <person name="Larson L."/>
            <person name="Lui A."/>
            <person name="MacDonald P.J.P."/>
            <person name="Montmayeur A."/>
            <person name="Murphy C."/>
            <person name="Neiman D."/>
            <person name="Pearson M."/>
            <person name="Priest M."/>
            <person name="Roberts A."/>
            <person name="Saif S."/>
            <person name="Shea T."/>
            <person name="Shenoy N."/>
            <person name="Sisk P."/>
            <person name="Stolte C."/>
            <person name="Sykes S."/>
            <person name="Wortman J."/>
            <person name="Nusbaum C."/>
            <person name="Birren B."/>
        </authorList>
    </citation>
    <scope>NUCLEOTIDE SEQUENCE [LARGE SCALE GENOMIC DNA]</scope>
    <source>
        <strain evidence="2 3">India VII</strain>
    </source>
</reference>
<sequence length="319" mass="36754">MSPTSSTVQYSPIAIAQYDFLKELPLFKFFDQLKSISTTPNNNHDKCESLTHYNKLQNICNKLGVILGKIKEISILVDADNNNRSCKYLNYLIREEIEKEKCDPNTLPFLYEALNKYNGSYENYKCHFKQNTDADINIAQTIKQLNYYGEYIYWFNQNYNNITYSNKTDFYEFLNACALYYNRLIRYDTCNEIKKYQTVLNDFKAMYNEALEHIKTKYKDIKPKTMENDEEAAESCTTGKEQDQEGDSEFPLFSRIKSHITTHPAPAAPTHSALGDTIQDGSSEDPNVSTVGKATPIICSAVAISMFSFILHKVNKNFL</sequence>
<gene>
    <name evidence="2" type="ORF">PVIIG_05502</name>
</gene>
<organism evidence="2 3">
    <name type="scientific">Plasmodium vivax India VII</name>
    <dbReference type="NCBI Taxonomy" id="1077284"/>
    <lineage>
        <taxon>Eukaryota</taxon>
        <taxon>Sar</taxon>
        <taxon>Alveolata</taxon>
        <taxon>Apicomplexa</taxon>
        <taxon>Aconoidasida</taxon>
        <taxon>Haemosporida</taxon>
        <taxon>Plasmodiidae</taxon>
        <taxon>Plasmodium</taxon>
        <taxon>Plasmodium (Plasmodium)</taxon>
    </lineage>
</organism>
<name>A0A0J9S3K1_PLAVI</name>
<dbReference type="EMBL" id="KQ234410">
    <property type="protein sequence ID" value="KMZ77354.1"/>
    <property type="molecule type" value="Genomic_DNA"/>
</dbReference>
<evidence type="ECO:0000313" key="3">
    <source>
        <dbReference type="Proteomes" id="UP000053562"/>
    </source>
</evidence>
<evidence type="ECO:0000256" key="1">
    <source>
        <dbReference type="SAM" id="MobiDB-lite"/>
    </source>
</evidence>
<feature type="compositionally biased region" description="Polar residues" evidence="1">
    <location>
        <begin position="279"/>
        <end position="289"/>
    </location>
</feature>
<feature type="region of interest" description="Disordered" evidence="1">
    <location>
        <begin position="264"/>
        <end position="289"/>
    </location>
</feature>
<protein>
    <submittedName>
        <fullName evidence="2">Uncharacterized protein</fullName>
    </submittedName>
</protein>
<dbReference type="AlphaFoldDB" id="A0A0J9S3K1"/>
<accession>A0A0J9S3K1</accession>
<feature type="region of interest" description="Disordered" evidence="1">
    <location>
        <begin position="226"/>
        <end position="248"/>
    </location>
</feature>
<evidence type="ECO:0000313" key="2">
    <source>
        <dbReference type="EMBL" id="KMZ77354.1"/>
    </source>
</evidence>